<reference evidence="2 3" key="1">
    <citation type="submission" date="2016-03" db="EMBL/GenBank/DDBJ databases">
        <title>Complete genome sequence of a novel chlorpyrifos degrading bacterium, Cupriavidus nantongensis sp. X1.</title>
        <authorList>
            <person name="Fang L."/>
        </authorList>
    </citation>
    <scope>NUCLEOTIDE SEQUENCE [LARGE SCALE GENOMIC DNA]</scope>
    <source>
        <strain evidence="2 3">X1</strain>
    </source>
</reference>
<keyword evidence="3" id="KW-1185">Reference proteome</keyword>
<keyword evidence="1" id="KW-1133">Transmembrane helix</keyword>
<name>A0A142JN23_9BURK</name>
<dbReference type="InterPro" id="IPR045584">
    <property type="entry name" value="Pilin-like"/>
</dbReference>
<dbReference type="GO" id="GO:0043683">
    <property type="term" value="P:type IV pilus assembly"/>
    <property type="evidence" value="ECO:0007669"/>
    <property type="project" value="InterPro"/>
</dbReference>
<dbReference type="Proteomes" id="UP000075238">
    <property type="component" value="Chromosome 1"/>
</dbReference>
<dbReference type="InterPro" id="IPR012902">
    <property type="entry name" value="N_methyl_site"/>
</dbReference>
<organism evidence="2 3">
    <name type="scientific">Cupriavidus nantongensis</name>
    <dbReference type="NCBI Taxonomy" id="1796606"/>
    <lineage>
        <taxon>Bacteria</taxon>
        <taxon>Pseudomonadati</taxon>
        <taxon>Pseudomonadota</taxon>
        <taxon>Betaproteobacteria</taxon>
        <taxon>Burkholderiales</taxon>
        <taxon>Burkholderiaceae</taxon>
        <taxon>Cupriavidus</taxon>
    </lineage>
</organism>
<feature type="transmembrane region" description="Helical" evidence="1">
    <location>
        <begin position="12"/>
        <end position="36"/>
    </location>
</feature>
<accession>A0A142JN23</accession>
<keyword evidence="1" id="KW-0472">Membrane</keyword>
<evidence type="ECO:0000313" key="2">
    <source>
        <dbReference type="EMBL" id="AMR79485.1"/>
    </source>
</evidence>
<evidence type="ECO:0000256" key="1">
    <source>
        <dbReference type="SAM" id="Phobius"/>
    </source>
</evidence>
<dbReference type="InterPro" id="IPR031982">
    <property type="entry name" value="PilE-like"/>
</dbReference>
<dbReference type="PROSITE" id="PS00409">
    <property type="entry name" value="PROKAR_NTER_METHYL"/>
    <property type="match status" value="1"/>
</dbReference>
<dbReference type="OrthoDB" id="8592370at2"/>
<dbReference type="STRING" id="1796606.A2G96_18015"/>
<dbReference type="Gene3D" id="3.30.700.10">
    <property type="entry name" value="Glycoprotein, Type 4 Pilin"/>
    <property type="match status" value="1"/>
</dbReference>
<proteinExistence type="predicted"/>
<dbReference type="EMBL" id="CP014844">
    <property type="protein sequence ID" value="AMR79485.1"/>
    <property type="molecule type" value="Genomic_DNA"/>
</dbReference>
<dbReference type="Pfam" id="PF16732">
    <property type="entry name" value="ComP_DUS"/>
    <property type="match status" value="1"/>
</dbReference>
<dbReference type="AlphaFoldDB" id="A0A142JN23"/>
<evidence type="ECO:0000313" key="3">
    <source>
        <dbReference type="Proteomes" id="UP000075238"/>
    </source>
</evidence>
<dbReference type="KEGG" id="cnan:A2G96_18015"/>
<dbReference type="RefSeq" id="WP_062801449.1">
    <property type="nucleotide sequence ID" value="NZ_CP014844.1"/>
</dbReference>
<gene>
    <name evidence="2" type="ORF">A2G96_18015</name>
</gene>
<dbReference type="NCBIfam" id="TIGR02532">
    <property type="entry name" value="IV_pilin_GFxxxE"/>
    <property type="match status" value="1"/>
</dbReference>
<keyword evidence="1" id="KW-0812">Transmembrane</keyword>
<dbReference type="SUPFAM" id="SSF54523">
    <property type="entry name" value="Pili subunits"/>
    <property type="match status" value="1"/>
</dbReference>
<dbReference type="Pfam" id="PF07963">
    <property type="entry name" value="N_methyl"/>
    <property type="match status" value="1"/>
</dbReference>
<sequence length="152" mass="15865">MNLPAISRARRAAAGFTLIELMITVAIVAILAAIAYPSYTEHVRKSRRTDAKTALLDLAARQERLFSTRNVYGGTPGALGYAGDVFPVPVQSGGQVYYQLTVVAGNPATSYTATAAPVGAQAGDDCGSYTLNHLGLQGNTGMRAGVASAQCW</sequence>
<protein>
    <submittedName>
        <fullName evidence="2">Pilus assembly protein</fullName>
    </submittedName>
</protein>